<organism evidence="2 3">
    <name type="scientific">Christiangramia echinicola</name>
    <dbReference type="NCBI Taxonomy" id="279359"/>
    <lineage>
        <taxon>Bacteria</taxon>
        <taxon>Pseudomonadati</taxon>
        <taxon>Bacteroidota</taxon>
        <taxon>Flavobacteriia</taxon>
        <taxon>Flavobacteriales</taxon>
        <taxon>Flavobacteriaceae</taxon>
        <taxon>Christiangramia</taxon>
    </lineage>
</organism>
<evidence type="ECO:0000313" key="3">
    <source>
        <dbReference type="Proteomes" id="UP000198858"/>
    </source>
</evidence>
<dbReference type="RefSeq" id="WP_026935269.1">
    <property type="nucleotide sequence ID" value="NZ_LT629745.1"/>
</dbReference>
<dbReference type="Proteomes" id="UP000198858">
    <property type="component" value="Chromosome I"/>
</dbReference>
<sequence length="93" mass="10037">MIKQNIFTGFLTGIAANIAGVMLYISLLSNADIDATLKDAVANDYLGKIIALGAVLNFLPFFVFLKKKQNYHARGVLLATVSIAVAVAIYKFV</sequence>
<proteinExistence type="predicted"/>
<gene>
    <name evidence="2" type="ORF">SAMN04488552_1851</name>
</gene>
<keyword evidence="3" id="KW-1185">Reference proteome</keyword>
<dbReference type="EMBL" id="LT629745">
    <property type="protein sequence ID" value="SDS02174.1"/>
    <property type="molecule type" value="Genomic_DNA"/>
</dbReference>
<name>A0A1H1NT97_9FLAO</name>
<dbReference type="STRING" id="1250231.SAMN04488552_1851"/>
<feature type="transmembrane region" description="Helical" evidence="1">
    <location>
        <begin position="45"/>
        <end position="64"/>
    </location>
</feature>
<keyword evidence="1" id="KW-0812">Transmembrane</keyword>
<feature type="transmembrane region" description="Helical" evidence="1">
    <location>
        <begin position="71"/>
        <end position="90"/>
    </location>
</feature>
<accession>A0A1H1NT97</accession>
<dbReference type="AlphaFoldDB" id="A0A1H1NT97"/>
<evidence type="ECO:0000313" key="2">
    <source>
        <dbReference type="EMBL" id="SDS02174.1"/>
    </source>
</evidence>
<protein>
    <submittedName>
        <fullName evidence="2">Uncharacterized protein</fullName>
    </submittedName>
</protein>
<reference evidence="2 3" key="1">
    <citation type="submission" date="2016-10" db="EMBL/GenBank/DDBJ databases">
        <authorList>
            <person name="Varghese N."/>
            <person name="Submissions S."/>
        </authorList>
    </citation>
    <scope>NUCLEOTIDE SEQUENCE [LARGE SCALE GENOMIC DNA]</scope>
    <source>
        <strain evidence="2 3">Mar_2010_102</strain>
    </source>
</reference>
<feature type="transmembrane region" description="Helical" evidence="1">
    <location>
        <begin position="7"/>
        <end position="25"/>
    </location>
</feature>
<evidence type="ECO:0000256" key="1">
    <source>
        <dbReference type="SAM" id="Phobius"/>
    </source>
</evidence>
<keyword evidence="1" id="KW-0472">Membrane</keyword>
<keyword evidence="1" id="KW-1133">Transmembrane helix</keyword>